<comment type="similarity">
    <text evidence="1 2">Belongs to the Cu-Zn superoxide dismutase family.</text>
</comment>
<dbReference type="SUPFAM" id="SSF49329">
    <property type="entry name" value="Cu,Zn superoxide dismutase-like"/>
    <property type="match status" value="1"/>
</dbReference>
<evidence type="ECO:0000259" key="5">
    <source>
        <dbReference type="Pfam" id="PF00080"/>
    </source>
</evidence>
<dbReference type="EMBL" id="CP017758">
    <property type="protein sequence ID" value="AQV97558.1"/>
    <property type="molecule type" value="Genomic_DNA"/>
</dbReference>
<dbReference type="KEGG" id="cuh:BJN34_27225"/>
<dbReference type="PROSITE" id="PS51257">
    <property type="entry name" value="PROKAR_LIPOPROTEIN"/>
    <property type="match status" value="1"/>
</dbReference>
<feature type="signal peptide" evidence="4">
    <location>
        <begin position="1"/>
        <end position="19"/>
    </location>
</feature>
<feature type="domain" description="Superoxide dismutase copper/zinc binding" evidence="5">
    <location>
        <begin position="59"/>
        <end position="188"/>
    </location>
</feature>
<evidence type="ECO:0000256" key="4">
    <source>
        <dbReference type="SAM" id="SignalP"/>
    </source>
</evidence>
<comment type="function">
    <text evidence="2">Destroys radicals which are normally produced within the cells and which are toxic to biological systems.</text>
</comment>
<comment type="cofactor">
    <cofactor evidence="2">
        <name>Cu cation</name>
        <dbReference type="ChEBI" id="CHEBI:23378"/>
    </cofactor>
    <text evidence="2">Binds 1 copper ion per subunit.</text>
</comment>
<dbReference type="GO" id="GO:0005507">
    <property type="term" value="F:copper ion binding"/>
    <property type="evidence" value="ECO:0007669"/>
    <property type="project" value="InterPro"/>
</dbReference>
<dbReference type="EC" id="1.15.1.1" evidence="2"/>
<sequence>MKQVLTPLAACIAAAVALAGCAGSGMTSSSAASATAAPSPGAGARATAKLQPKSGTDTAGTVTFQQQPGGVMMTAAITGLPPNSVHGFHVHEKGDCSAPDAMSAGGHFNPTGKPHGQMTVPDHHAGDMNNVTADASGNARVSMLLPDLTVGTGANGVIGRAVVVHKDPDDYKTQPTGNSGGRIACGVVAAS</sequence>
<keyword evidence="2" id="KW-0186">Copper</keyword>
<dbReference type="Pfam" id="PF00080">
    <property type="entry name" value="Sod_Cu"/>
    <property type="match status" value="1"/>
</dbReference>
<accession>A0A1U9UXW1</accession>
<dbReference type="Proteomes" id="UP000189627">
    <property type="component" value="Chromosome 2"/>
</dbReference>
<dbReference type="PROSITE" id="PS00087">
    <property type="entry name" value="SOD_CU_ZN_1"/>
    <property type="match status" value="1"/>
</dbReference>
<feature type="region of interest" description="Disordered" evidence="3">
    <location>
        <begin position="29"/>
        <end position="59"/>
    </location>
</feature>
<feature type="region of interest" description="Disordered" evidence="3">
    <location>
        <begin position="100"/>
        <end position="133"/>
    </location>
</feature>
<gene>
    <name evidence="6" type="ORF">BJN34_27225</name>
</gene>
<dbReference type="PRINTS" id="PR00068">
    <property type="entry name" value="CUZNDISMTASE"/>
</dbReference>
<reference evidence="7" key="1">
    <citation type="submission" date="2017-02" db="EMBL/GenBank/DDBJ databases">
        <title>Complete genome sequence of Cupriavidus necator strain NH9, a 3-chlorobenzoate degrader.</title>
        <authorList>
            <person name="Moriuchi R."/>
            <person name="Dohra H."/>
            <person name="Ogawa N."/>
        </authorList>
    </citation>
    <scope>NUCLEOTIDE SEQUENCE [LARGE SCALE GENOMIC DNA]</scope>
    <source>
        <strain evidence="7">NH9</strain>
    </source>
</reference>
<comment type="catalytic activity">
    <reaction evidence="2">
        <text>2 superoxide + 2 H(+) = H2O2 + O2</text>
        <dbReference type="Rhea" id="RHEA:20696"/>
        <dbReference type="ChEBI" id="CHEBI:15378"/>
        <dbReference type="ChEBI" id="CHEBI:15379"/>
        <dbReference type="ChEBI" id="CHEBI:16240"/>
        <dbReference type="ChEBI" id="CHEBI:18421"/>
        <dbReference type="EC" id="1.15.1.1"/>
    </reaction>
</comment>
<evidence type="ECO:0000313" key="7">
    <source>
        <dbReference type="Proteomes" id="UP000189627"/>
    </source>
</evidence>
<dbReference type="PANTHER" id="PTHR10003">
    <property type="entry name" value="SUPEROXIDE DISMUTASE CU-ZN -RELATED"/>
    <property type="match status" value="1"/>
</dbReference>
<dbReference type="GO" id="GO:0004784">
    <property type="term" value="F:superoxide dismutase activity"/>
    <property type="evidence" value="ECO:0007669"/>
    <property type="project" value="UniProtKB-EC"/>
</dbReference>
<feature type="compositionally biased region" description="Low complexity" evidence="3">
    <location>
        <begin position="29"/>
        <end position="48"/>
    </location>
</feature>
<keyword evidence="2" id="KW-0479">Metal-binding</keyword>
<dbReference type="PROSITE" id="PS00332">
    <property type="entry name" value="SOD_CU_ZN_2"/>
    <property type="match status" value="1"/>
</dbReference>
<dbReference type="AlphaFoldDB" id="A0A1U9UXW1"/>
<dbReference type="OrthoDB" id="5431326at2"/>
<dbReference type="RefSeq" id="WP_078199915.1">
    <property type="nucleotide sequence ID" value="NZ_CP017758.1"/>
</dbReference>
<dbReference type="InterPro" id="IPR001424">
    <property type="entry name" value="SOD_Cu_Zn_dom"/>
</dbReference>
<dbReference type="InterPro" id="IPR024134">
    <property type="entry name" value="SOD_Cu/Zn_/chaperone"/>
</dbReference>
<dbReference type="InterPro" id="IPR036423">
    <property type="entry name" value="SOD-like_Cu/Zn_dom_sf"/>
</dbReference>
<feature type="chain" id="PRO_5013047140" description="Superoxide dismutase [Cu-Zn]" evidence="4">
    <location>
        <begin position="20"/>
        <end position="191"/>
    </location>
</feature>
<evidence type="ECO:0000256" key="1">
    <source>
        <dbReference type="ARBA" id="ARBA00010457"/>
    </source>
</evidence>
<dbReference type="Gene3D" id="2.60.40.200">
    <property type="entry name" value="Superoxide dismutase, copper/zinc binding domain"/>
    <property type="match status" value="1"/>
</dbReference>
<comment type="cofactor">
    <cofactor evidence="2">
        <name>Zn(2+)</name>
        <dbReference type="ChEBI" id="CHEBI:29105"/>
    </cofactor>
    <text evidence="2">Binds 1 zinc ion per subunit.</text>
</comment>
<evidence type="ECO:0000256" key="2">
    <source>
        <dbReference type="RuleBase" id="RU000393"/>
    </source>
</evidence>
<dbReference type="CDD" id="cd00305">
    <property type="entry name" value="Cu-Zn_Superoxide_Dismutase"/>
    <property type="match status" value="1"/>
</dbReference>
<keyword evidence="4" id="KW-0732">Signal</keyword>
<keyword evidence="2" id="KW-0862">Zinc</keyword>
<protein>
    <recommendedName>
        <fullName evidence="2">Superoxide dismutase [Cu-Zn]</fullName>
        <ecNumber evidence="2">1.15.1.1</ecNumber>
    </recommendedName>
</protein>
<organism evidence="6 7">
    <name type="scientific">Cupriavidus necator</name>
    <name type="common">Alcaligenes eutrophus</name>
    <name type="synonym">Ralstonia eutropha</name>
    <dbReference type="NCBI Taxonomy" id="106590"/>
    <lineage>
        <taxon>Bacteria</taxon>
        <taxon>Pseudomonadati</taxon>
        <taxon>Pseudomonadota</taxon>
        <taxon>Betaproteobacteria</taxon>
        <taxon>Burkholderiales</taxon>
        <taxon>Burkholderiaceae</taxon>
        <taxon>Cupriavidus</taxon>
    </lineage>
</organism>
<proteinExistence type="inferred from homology"/>
<keyword evidence="2" id="KW-0560">Oxidoreductase</keyword>
<dbReference type="InterPro" id="IPR018152">
    <property type="entry name" value="SOD_Cu/Zn_BS"/>
</dbReference>
<evidence type="ECO:0000256" key="3">
    <source>
        <dbReference type="SAM" id="MobiDB-lite"/>
    </source>
</evidence>
<name>A0A1U9UXW1_CUPNE</name>
<evidence type="ECO:0000313" key="6">
    <source>
        <dbReference type="EMBL" id="AQV97558.1"/>
    </source>
</evidence>